<dbReference type="EMBL" id="KL363746">
    <property type="protein sequence ID" value="KFD45127.1"/>
    <property type="molecule type" value="Genomic_DNA"/>
</dbReference>
<dbReference type="Proteomes" id="UP000030764">
    <property type="component" value="Unassembled WGS sequence"/>
</dbReference>
<evidence type="ECO:0000313" key="1">
    <source>
        <dbReference type="EMBL" id="KFD45127.1"/>
    </source>
</evidence>
<sequence length="129" mass="14294">MSNAHIAPMSNAHVHMHTFTYSSIHCANVQCTRSHILPAPHVRLRDPAIAAPNELHHSIQYGATGPPTQAHGARMIDVRGRNDADHNHQTPYSEGVQRESCTLREYLCMCTQETARAPADTLCGKKLVY</sequence>
<evidence type="ECO:0000313" key="2">
    <source>
        <dbReference type="Proteomes" id="UP000030764"/>
    </source>
</evidence>
<name>A0A085LJI1_9BILA</name>
<keyword evidence="2" id="KW-1185">Reference proteome</keyword>
<gene>
    <name evidence="1" type="ORF">M513_13996</name>
</gene>
<organism evidence="1 2">
    <name type="scientific">Trichuris suis</name>
    <name type="common">pig whipworm</name>
    <dbReference type="NCBI Taxonomy" id="68888"/>
    <lineage>
        <taxon>Eukaryota</taxon>
        <taxon>Metazoa</taxon>
        <taxon>Ecdysozoa</taxon>
        <taxon>Nematoda</taxon>
        <taxon>Enoplea</taxon>
        <taxon>Dorylaimia</taxon>
        <taxon>Trichinellida</taxon>
        <taxon>Trichuridae</taxon>
        <taxon>Trichuris</taxon>
    </lineage>
</organism>
<protein>
    <submittedName>
        <fullName evidence="1">Uncharacterized protein</fullName>
    </submittedName>
</protein>
<proteinExistence type="predicted"/>
<reference evidence="1 2" key="1">
    <citation type="journal article" date="2014" name="Nat. Genet.">
        <title>Genome and transcriptome of the porcine whipworm Trichuris suis.</title>
        <authorList>
            <person name="Jex A.R."/>
            <person name="Nejsum P."/>
            <person name="Schwarz E.M."/>
            <person name="Hu L."/>
            <person name="Young N.D."/>
            <person name="Hall R.S."/>
            <person name="Korhonen P.K."/>
            <person name="Liao S."/>
            <person name="Thamsborg S."/>
            <person name="Xia J."/>
            <person name="Xu P."/>
            <person name="Wang S."/>
            <person name="Scheerlinck J.P."/>
            <person name="Hofmann A."/>
            <person name="Sternberg P.W."/>
            <person name="Wang J."/>
            <person name="Gasser R.B."/>
        </authorList>
    </citation>
    <scope>NUCLEOTIDE SEQUENCE [LARGE SCALE GENOMIC DNA]</scope>
    <source>
        <strain evidence="1">DCEP-RM93M</strain>
    </source>
</reference>
<accession>A0A085LJI1</accession>
<dbReference type="AlphaFoldDB" id="A0A085LJI1"/>